<accession>A0A0E9W504</accession>
<dbReference type="EMBL" id="GBXM01023902">
    <property type="protein sequence ID" value="JAH84675.1"/>
    <property type="molecule type" value="Transcribed_RNA"/>
</dbReference>
<organism evidence="1">
    <name type="scientific">Anguilla anguilla</name>
    <name type="common">European freshwater eel</name>
    <name type="synonym">Muraena anguilla</name>
    <dbReference type="NCBI Taxonomy" id="7936"/>
    <lineage>
        <taxon>Eukaryota</taxon>
        <taxon>Metazoa</taxon>
        <taxon>Chordata</taxon>
        <taxon>Craniata</taxon>
        <taxon>Vertebrata</taxon>
        <taxon>Euteleostomi</taxon>
        <taxon>Actinopterygii</taxon>
        <taxon>Neopterygii</taxon>
        <taxon>Teleostei</taxon>
        <taxon>Anguilliformes</taxon>
        <taxon>Anguillidae</taxon>
        <taxon>Anguilla</taxon>
    </lineage>
</organism>
<reference evidence="1" key="1">
    <citation type="submission" date="2014-11" db="EMBL/GenBank/DDBJ databases">
        <authorList>
            <person name="Amaro Gonzalez C."/>
        </authorList>
    </citation>
    <scope>NUCLEOTIDE SEQUENCE</scope>
</reference>
<evidence type="ECO:0000313" key="1">
    <source>
        <dbReference type="EMBL" id="JAH84675.1"/>
    </source>
</evidence>
<sequence>MEGIYCKEFKQPKLLRMRSSAECSKLL</sequence>
<proteinExistence type="predicted"/>
<dbReference type="AlphaFoldDB" id="A0A0E9W504"/>
<protein>
    <submittedName>
        <fullName evidence="1">Uncharacterized protein</fullName>
    </submittedName>
</protein>
<reference evidence="1" key="2">
    <citation type="journal article" date="2015" name="Fish Shellfish Immunol.">
        <title>Early steps in the European eel (Anguilla anguilla)-Vibrio vulnificus interaction in the gills: Role of the RtxA13 toxin.</title>
        <authorList>
            <person name="Callol A."/>
            <person name="Pajuelo D."/>
            <person name="Ebbesson L."/>
            <person name="Teles M."/>
            <person name="MacKenzie S."/>
            <person name="Amaro C."/>
        </authorList>
    </citation>
    <scope>NUCLEOTIDE SEQUENCE</scope>
</reference>
<name>A0A0E9W504_ANGAN</name>